<dbReference type="InterPro" id="IPR013154">
    <property type="entry name" value="ADH-like_N"/>
</dbReference>
<accession>A0A495JJ72</accession>
<dbReference type="EC" id="1.3.1.104" evidence="9"/>
<keyword evidence="2" id="KW-0444">Lipid biosynthesis</keyword>
<dbReference type="InterPro" id="IPR020843">
    <property type="entry name" value="ER"/>
</dbReference>
<evidence type="ECO:0000256" key="5">
    <source>
        <dbReference type="ARBA" id="ARBA00022946"/>
    </source>
</evidence>
<dbReference type="PANTHER" id="PTHR43981:SF2">
    <property type="entry name" value="ENOYL-[ACYL-CARRIER-PROTEIN] REDUCTASE, MITOCHONDRIAL"/>
    <property type="match status" value="1"/>
</dbReference>
<organism evidence="12 13">
    <name type="scientific">Micromonospora pisi</name>
    <dbReference type="NCBI Taxonomy" id="589240"/>
    <lineage>
        <taxon>Bacteria</taxon>
        <taxon>Bacillati</taxon>
        <taxon>Actinomycetota</taxon>
        <taxon>Actinomycetes</taxon>
        <taxon>Micromonosporales</taxon>
        <taxon>Micromonosporaceae</taxon>
        <taxon>Micromonospora</taxon>
    </lineage>
</organism>
<dbReference type="Pfam" id="PF08240">
    <property type="entry name" value="ADH_N"/>
    <property type="match status" value="1"/>
</dbReference>
<keyword evidence="7" id="KW-0443">Lipid metabolism</keyword>
<evidence type="ECO:0000256" key="7">
    <source>
        <dbReference type="ARBA" id="ARBA00023098"/>
    </source>
</evidence>
<keyword evidence="13" id="KW-1185">Reference proteome</keyword>
<name>A0A495JJ72_9ACTN</name>
<protein>
    <recommendedName>
        <fullName evidence="9">enoyl-[acyl-carrier-protein] reductase</fullName>
        <ecNumber evidence="9">1.3.1.104</ecNumber>
    </recommendedName>
</protein>
<evidence type="ECO:0000256" key="9">
    <source>
        <dbReference type="ARBA" id="ARBA00038963"/>
    </source>
</evidence>
<keyword evidence="6" id="KW-0560">Oxidoreductase</keyword>
<dbReference type="AlphaFoldDB" id="A0A495JJ72"/>
<evidence type="ECO:0000256" key="1">
    <source>
        <dbReference type="ARBA" id="ARBA00010371"/>
    </source>
</evidence>
<dbReference type="SUPFAM" id="SSF50129">
    <property type="entry name" value="GroES-like"/>
    <property type="match status" value="1"/>
</dbReference>
<keyword evidence="8" id="KW-0275">Fatty acid biosynthesis</keyword>
<evidence type="ECO:0000313" key="13">
    <source>
        <dbReference type="Proteomes" id="UP000277671"/>
    </source>
</evidence>
<reference evidence="12 13" key="1">
    <citation type="submission" date="2018-10" db="EMBL/GenBank/DDBJ databases">
        <title>Sequencing the genomes of 1000 actinobacteria strains.</title>
        <authorList>
            <person name="Klenk H.-P."/>
        </authorList>
    </citation>
    <scope>NUCLEOTIDE SEQUENCE [LARGE SCALE GENOMIC DNA]</scope>
    <source>
        <strain evidence="12 13">DSM 45175</strain>
    </source>
</reference>
<evidence type="ECO:0000256" key="10">
    <source>
        <dbReference type="ARBA" id="ARBA00048843"/>
    </source>
</evidence>
<dbReference type="InterPro" id="IPR051034">
    <property type="entry name" value="Mito_Enoyl-ACP_Reductase"/>
</dbReference>
<comment type="similarity">
    <text evidence="1">Belongs to the zinc-containing alcohol dehydrogenase family. Quinone oxidoreductase subfamily.</text>
</comment>
<dbReference type="CDD" id="cd05282">
    <property type="entry name" value="ETR_like"/>
    <property type="match status" value="1"/>
</dbReference>
<dbReference type="GO" id="GO:0006633">
    <property type="term" value="P:fatty acid biosynthetic process"/>
    <property type="evidence" value="ECO:0007669"/>
    <property type="project" value="UniProtKB-KW"/>
</dbReference>
<evidence type="ECO:0000256" key="4">
    <source>
        <dbReference type="ARBA" id="ARBA00022857"/>
    </source>
</evidence>
<keyword evidence="5" id="KW-0809">Transit peptide</keyword>
<dbReference type="RefSeq" id="WP_121157587.1">
    <property type="nucleotide sequence ID" value="NZ_RBKT01000001.1"/>
</dbReference>
<dbReference type="Proteomes" id="UP000277671">
    <property type="component" value="Unassembled WGS sequence"/>
</dbReference>
<evidence type="ECO:0000256" key="8">
    <source>
        <dbReference type="ARBA" id="ARBA00023160"/>
    </source>
</evidence>
<evidence type="ECO:0000313" key="12">
    <source>
        <dbReference type="EMBL" id="RKR89076.1"/>
    </source>
</evidence>
<dbReference type="SUPFAM" id="SSF51735">
    <property type="entry name" value="NAD(P)-binding Rossmann-fold domains"/>
    <property type="match status" value="1"/>
</dbReference>
<feature type="domain" description="Enoyl reductase (ER)" evidence="11">
    <location>
        <begin position="12"/>
        <end position="327"/>
    </location>
</feature>
<dbReference type="InterPro" id="IPR011032">
    <property type="entry name" value="GroES-like_sf"/>
</dbReference>
<dbReference type="SMART" id="SM00829">
    <property type="entry name" value="PKS_ER"/>
    <property type="match status" value="1"/>
</dbReference>
<dbReference type="Pfam" id="PF00107">
    <property type="entry name" value="ADH_zinc_N"/>
    <property type="match status" value="1"/>
</dbReference>
<dbReference type="PANTHER" id="PTHR43981">
    <property type="entry name" value="ENOYL-[ACYL-CARRIER-PROTEIN] REDUCTASE, MITOCHONDRIAL"/>
    <property type="match status" value="1"/>
</dbReference>
<dbReference type="InterPro" id="IPR013149">
    <property type="entry name" value="ADH-like_C"/>
</dbReference>
<dbReference type="OrthoDB" id="4190732at2"/>
<gene>
    <name evidence="12" type="ORF">BDK92_3413</name>
</gene>
<evidence type="ECO:0000256" key="6">
    <source>
        <dbReference type="ARBA" id="ARBA00023002"/>
    </source>
</evidence>
<sequence>MSHLFLTAVGGDPNETVQLDQDSNLTVGAEDVLVAVDAAPVNPADLLFTLGWFGVYPQVPNALGAEGTGRVLQAGGAADPNLVGRRVIILPTFVQGTWADKVVVPARNVIAVTEKADPLQLAMLPVNPATAYALLNDYADLKPGDWIGLNLANSGVGQYVIALAKRRGIRTLAVVRREEAAKRVRELGADLVVIEGADLGDRVAEALGGKQLRLLFEGAGGPEQVGELIRSVEAGGSVVTFSAVTGQSPVMPLGDLIYRGISLRAFFILNWIRDTPRPELERIYNELADLVAEGAIGAAVEATYRLDQYREALAHAGQQERSGKVLFTPDRQTA</sequence>
<dbReference type="GO" id="GO:0141148">
    <property type="term" value="F:enoyl-[acyl-carrier-protein] reductase (NADPH) activity"/>
    <property type="evidence" value="ECO:0007669"/>
    <property type="project" value="UniProtKB-EC"/>
</dbReference>
<dbReference type="Gene3D" id="3.90.180.10">
    <property type="entry name" value="Medium-chain alcohol dehydrogenases, catalytic domain"/>
    <property type="match status" value="1"/>
</dbReference>
<evidence type="ECO:0000259" key="11">
    <source>
        <dbReference type="SMART" id="SM00829"/>
    </source>
</evidence>
<keyword evidence="3" id="KW-0276">Fatty acid metabolism</keyword>
<dbReference type="Gene3D" id="3.40.50.720">
    <property type="entry name" value="NAD(P)-binding Rossmann-like Domain"/>
    <property type="match status" value="1"/>
</dbReference>
<dbReference type="InterPro" id="IPR036291">
    <property type="entry name" value="NAD(P)-bd_dom_sf"/>
</dbReference>
<proteinExistence type="inferred from homology"/>
<comment type="catalytic activity">
    <reaction evidence="10">
        <text>a 2,3-saturated acyl-[ACP] + NADP(+) = a (2E)-enoyl-[ACP] + NADPH + H(+)</text>
        <dbReference type="Rhea" id="RHEA:22564"/>
        <dbReference type="Rhea" id="RHEA-COMP:9925"/>
        <dbReference type="Rhea" id="RHEA-COMP:9926"/>
        <dbReference type="ChEBI" id="CHEBI:15378"/>
        <dbReference type="ChEBI" id="CHEBI:57783"/>
        <dbReference type="ChEBI" id="CHEBI:58349"/>
        <dbReference type="ChEBI" id="CHEBI:78784"/>
        <dbReference type="ChEBI" id="CHEBI:78785"/>
        <dbReference type="EC" id="1.3.1.104"/>
    </reaction>
</comment>
<evidence type="ECO:0000256" key="2">
    <source>
        <dbReference type="ARBA" id="ARBA00022516"/>
    </source>
</evidence>
<comment type="caution">
    <text evidence="12">The sequence shown here is derived from an EMBL/GenBank/DDBJ whole genome shotgun (WGS) entry which is preliminary data.</text>
</comment>
<dbReference type="EMBL" id="RBKT01000001">
    <property type="protein sequence ID" value="RKR89076.1"/>
    <property type="molecule type" value="Genomic_DNA"/>
</dbReference>
<keyword evidence="4" id="KW-0521">NADP</keyword>
<evidence type="ECO:0000256" key="3">
    <source>
        <dbReference type="ARBA" id="ARBA00022832"/>
    </source>
</evidence>